<dbReference type="WBParaSite" id="EVEC_0000511201-mRNA-1">
    <property type="protein sequence ID" value="EVEC_0000511201-mRNA-1"/>
    <property type="gene ID" value="EVEC_0000511201"/>
</dbReference>
<sequence>MSEPRPKDRMSDGDIKGRLGILISDPTTNLQKSAYGIKESLKRPLTGLLRRTSSRGGRKNAKDDTVSKNLDLDRTAVVSNEQSAFYVSLVESESVAVDEKSNLAEINGGRKDEIQNLDKFRLSEPTPAVPLSIDAVNPKNAWMSKIDDTEEEVKEEAVPWSWDYLFACISVELREDWSFEEDQMDENRLQI</sequence>
<evidence type="ECO:0000313" key="2">
    <source>
        <dbReference type="EMBL" id="VDD90014.1"/>
    </source>
</evidence>
<evidence type="ECO:0000313" key="4">
    <source>
        <dbReference type="WBParaSite" id="EVEC_0000511201-mRNA-1"/>
    </source>
</evidence>
<reference evidence="4" key="1">
    <citation type="submission" date="2017-02" db="UniProtKB">
        <authorList>
            <consortium name="WormBaseParasite"/>
        </authorList>
    </citation>
    <scope>IDENTIFICATION</scope>
</reference>
<organism evidence="4">
    <name type="scientific">Enterobius vermicularis</name>
    <name type="common">Human pinworm</name>
    <dbReference type="NCBI Taxonomy" id="51028"/>
    <lineage>
        <taxon>Eukaryota</taxon>
        <taxon>Metazoa</taxon>
        <taxon>Ecdysozoa</taxon>
        <taxon>Nematoda</taxon>
        <taxon>Chromadorea</taxon>
        <taxon>Rhabditida</taxon>
        <taxon>Spirurina</taxon>
        <taxon>Oxyuridomorpha</taxon>
        <taxon>Oxyuroidea</taxon>
        <taxon>Oxyuridae</taxon>
        <taxon>Enterobius</taxon>
    </lineage>
</organism>
<dbReference type="EMBL" id="UXUI01007953">
    <property type="protein sequence ID" value="VDD90014.1"/>
    <property type="molecule type" value="Genomic_DNA"/>
</dbReference>
<name>A0A0N4V4M1_ENTVE</name>
<dbReference type="Proteomes" id="UP000274131">
    <property type="component" value="Unassembled WGS sequence"/>
</dbReference>
<dbReference type="AlphaFoldDB" id="A0A0N4V4M1"/>
<keyword evidence="3" id="KW-1185">Reference proteome</keyword>
<evidence type="ECO:0000313" key="3">
    <source>
        <dbReference type="Proteomes" id="UP000274131"/>
    </source>
</evidence>
<reference evidence="2 3" key="2">
    <citation type="submission" date="2018-10" db="EMBL/GenBank/DDBJ databases">
        <authorList>
            <consortium name="Pathogen Informatics"/>
        </authorList>
    </citation>
    <scope>NUCLEOTIDE SEQUENCE [LARGE SCALE GENOMIC DNA]</scope>
</reference>
<evidence type="ECO:0000256" key="1">
    <source>
        <dbReference type="SAM" id="MobiDB-lite"/>
    </source>
</evidence>
<accession>A0A0N4V4M1</accession>
<dbReference type="OrthoDB" id="206950at2759"/>
<feature type="region of interest" description="Disordered" evidence="1">
    <location>
        <begin position="46"/>
        <end position="66"/>
    </location>
</feature>
<gene>
    <name evidence="2" type="ORF">EVEC_LOCUS4765</name>
</gene>
<proteinExistence type="predicted"/>
<protein>
    <submittedName>
        <fullName evidence="2 4">Uncharacterized protein</fullName>
    </submittedName>
</protein>